<dbReference type="AlphaFoldDB" id="A0A455SJ24"/>
<accession>A0A455SJ24</accession>
<name>A0A455SJ24_9CHLR</name>
<protein>
    <submittedName>
        <fullName evidence="2">Uncharacterized protein</fullName>
    </submittedName>
</protein>
<reference evidence="2" key="1">
    <citation type="submission" date="2018-12" db="EMBL/GenBank/DDBJ databases">
        <title>Novel natural products biosynthetic potential of the class Ktedonobacteria.</title>
        <authorList>
            <person name="Zheng Y."/>
            <person name="Saitou A."/>
            <person name="Wang C.M."/>
            <person name="Toyoda A."/>
            <person name="Minakuchi Y."/>
            <person name="Sekiguchi Y."/>
            <person name="Ueda K."/>
            <person name="Takano H."/>
            <person name="Sakai Y."/>
            <person name="Yokota A."/>
            <person name="Yabe S."/>
        </authorList>
    </citation>
    <scope>NUCLEOTIDE SEQUENCE</scope>
    <source>
        <strain evidence="2">COM3</strain>
    </source>
</reference>
<evidence type="ECO:0000313" key="2">
    <source>
        <dbReference type="EMBL" id="BBH86942.1"/>
    </source>
</evidence>
<feature type="transmembrane region" description="Helical" evidence="1">
    <location>
        <begin position="52"/>
        <end position="75"/>
    </location>
</feature>
<dbReference type="EMBL" id="AP019376">
    <property type="protein sequence ID" value="BBH86942.1"/>
    <property type="molecule type" value="Genomic_DNA"/>
</dbReference>
<keyword evidence="1" id="KW-0812">Transmembrane</keyword>
<keyword evidence="1" id="KW-0472">Membrane</keyword>
<proteinExistence type="predicted"/>
<organism evidence="2">
    <name type="scientific">Thermosporothrix sp. COM3</name>
    <dbReference type="NCBI Taxonomy" id="2490863"/>
    <lineage>
        <taxon>Bacteria</taxon>
        <taxon>Bacillati</taxon>
        <taxon>Chloroflexota</taxon>
        <taxon>Ktedonobacteria</taxon>
        <taxon>Ktedonobacterales</taxon>
        <taxon>Thermosporotrichaceae</taxon>
        <taxon>Thermosporothrix</taxon>
    </lineage>
</organism>
<gene>
    <name evidence="2" type="ORF">KTC_16930</name>
</gene>
<keyword evidence="1" id="KW-1133">Transmembrane helix</keyword>
<sequence>MSLFAGVWVDRLPRRLVLLVADIGQAVLIGSVPPGALLGRLLGTWLGLRTTLILVVAGIGIAFVWLLCSPVRGLVKPERTL</sequence>
<feature type="transmembrane region" description="Helical" evidence="1">
    <location>
        <begin position="12"/>
        <end position="32"/>
    </location>
</feature>
<evidence type="ECO:0000256" key="1">
    <source>
        <dbReference type="SAM" id="Phobius"/>
    </source>
</evidence>